<dbReference type="Proteomes" id="UP001604336">
    <property type="component" value="Unassembled WGS sequence"/>
</dbReference>
<name>A0ABD1V3L1_9LAMI</name>
<dbReference type="EMBL" id="JBFOLK010000002">
    <property type="protein sequence ID" value="KAL2531914.1"/>
    <property type="molecule type" value="Genomic_DNA"/>
</dbReference>
<reference evidence="2" key="1">
    <citation type="submission" date="2024-07" db="EMBL/GenBank/DDBJ databases">
        <title>Two chromosome-level genome assemblies of Korean endemic species Abeliophyllum distichum and Forsythia ovata (Oleaceae).</title>
        <authorList>
            <person name="Jang H."/>
        </authorList>
    </citation>
    <scope>NUCLEOTIDE SEQUENCE [LARGE SCALE GENOMIC DNA]</scope>
</reference>
<gene>
    <name evidence="1" type="ORF">Adt_05265</name>
</gene>
<comment type="caution">
    <text evidence="1">The sequence shown here is derived from an EMBL/GenBank/DDBJ whole genome shotgun (WGS) entry which is preliminary data.</text>
</comment>
<evidence type="ECO:0008006" key="3">
    <source>
        <dbReference type="Google" id="ProtNLM"/>
    </source>
</evidence>
<protein>
    <recommendedName>
        <fullName evidence="3">Transposase MuDR plant domain-containing protein</fullName>
    </recommendedName>
</protein>
<dbReference type="AlphaFoldDB" id="A0ABD1V3L1"/>
<accession>A0ABD1V3L1</accession>
<keyword evidence="2" id="KW-1185">Reference proteome</keyword>
<proteinExistence type="predicted"/>
<evidence type="ECO:0000313" key="1">
    <source>
        <dbReference type="EMBL" id="KAL2531914.1"/>
    </source>
</evidence>
<sequence length="103" mass="12197">MLQLQLYERNNTTVIAPPILPTVEDIAYEVFHYLPEVDDVIMEAETTMIFHPNVDKIERNQIYWNNEALINSIAIYAMRNHFLFKVKKSNRKVYVRKCMDSSC</sequence>
<evidence type="ECO:0000313" key="2">
    <source>
        <dbReference type="Proteomes" id="UP001604336"/>
    </source>
</evidence>
<organism evidence="1 2">
    <name type="scientific">Abeliophyllum distichum</name>
    <dbReference type="NCBI Taxonomy" id="126358"/>
    <lineage>
        <taxon>Eukaryota</taxon>
        <taxon>Viridiplantae</taxon>
        <taxon>Streptophyta</taxon>
        <taxon>Embryophyta</taxon>
        <taxon>Tracheophyta</taxon>
        <taxon>Spermatophyta</taxon>
        <taxon>Magnoliopsida</taxon>
        <taxon>eudicotyledons</taxon>
        <taxon>Gunneridae</taxon>
        <taxon>Pentapetalae</taxon>
        <taxon>asterids</taxon>
        <taxon>lamiids</taxon>
        <taxon>Lamiales</taxon>
        <taxon>Oleaceae</taxon>
        <taxon>Forsythieae</taxon>
        <taxon>Abeliophyllum</taxon>
    </lineage>
</organism>